<dbReference type="OrthoDB" id="278212at2759"/>
<dbReference type="Gene3D" id="3.10.280.10">
    <property type="entry name" value="Mitochondrial glycoprotein"/>
    <property type="match status" value="1"/>
</dbReference>
<feature type="compositionally biased region" description="Acidic residues" evidence="1">
    <location>
        <begin position="134"/>
        <end position="147"/>
    </location>
</feature>
<sequence>MAFSRFLRRAASSTVPLLLRSFSASASTSRPLSLISAQSMILRHRWAFSSSFSSSSSSAMAKAPTDASLLRVIESEIKCAEECDDHEHVDEVPEGFPFEIEDEKGMNIIRLKRIYQGKEKIEVTVSMPSLVTGEEPEGEDEDEDGEGEGANSQAQSHIPITVRVSKDGGAPALEFACTAYPDEVMIDSMSVIESRGGEEEDDLLNYEGPDFNDLDENLQKAFHKYLELRGITPLNTNFLHEYMINKDSHEYLLWLRNLKAFVQK</sequence>
<dbReference type="PANTHER" id="PTHR10826">
    <property type="entry name" value="COMPLEMENT COMPONENT 1"/>
    <property type="match status" value="1"/>
</dbReference>
<keyword evidence="3" id="KW-1185">Reference proteome</keyword>
<accession>A0A833QYW5</accession>
<gene>
    <name evidence="2" type="ORF">FCM35_KLT06165</name>
</gene>
<dbReference type="EMBL" id="SWLB01000015">
    <property type="protein sequence ID" value="KAF3329087.1"/>
    <property type="molecule type" value="Genomic_DNA"/>
</dbReference>
<dbReference type="AlphaFoldDB" id="A0A833QYW5"/>
<dbReference type="Pfam" id="PF02330">
    <property type="entry name" value="MAM33"/>
    <property type="match status" value="1"/>
</dbReference>
<evidence type="ECO:0000313" key="2">
    <source>
        <dbReference type="EMBL" id="KAF3329087.1"/>
    </source>
</evidence>
<dbReference type="GO" id="GO:0005759">
    <property type="term" value="C:mitochondrial matrix"/>
    <property type="evidence" value="ECO:0007669"/>
    <property type="project" value="InterPro"/>
</dbReference>
<evidence type="ECO:0000313" key="3">
    <source>
        <dbReference type="Proteomes" id="UP000623129"/>
    </source>
</evidence>
<dbReference type="PANTHER" id="PTHR10826:SF41">
    <property type="entry name" value="MITOCHONDRIAL GLYCOPROTEIN FAMILY PROTEIN"/>
    <property type="match status" value="1"/>
</dbReference>
<dbReference type="SUPFAM" id="SSF54529">
    <property type="entry name" value="Mitochondrial glycoprotein MAM33-like"/>
    <property type="match status" value="1"/>
</dbReference>
<feature type="region of interest" description="Disordered" evidence="1">
    <location>
        <begin position="128"/>
        <end position="159"/>
    </location>
</feature>
<organism evidence="2 3">
    <name type="scientific">Carex littledalei</name>
    <dbReference type="NCBI Taxonomy" id="544730"/>
    <lineage>
        <taxon>Eukaryota</taxon>
        <taxon>Viridiplantae</taxon>
        <taxon>Streptophyta</taxon>
        <taxon>Embryophyta</taxon>
        <taxon>Tracheophyta</taxon>
        <taxon>Spermatophyta</taxon>
        <taxon>Magnoliopsida</taxon>
        <taxon>Liliopsida</taxon>
        <taxon>Poales</taxon>
        <taxon>Cyperaceae</taxon>
        <taxon>Cyperoideae</taxon>
        <taxon>Cariceae</taxon>
        <taxon>Carex</taxon>
        <taxon>Carex subgen. Euthyceras</taxon>
    </lineage>
</organism>
<proteinExistence type="predicted"/>
<comment type="caution">
    <text evidence="2">The sequence shown here is derived from an EMBL/GenBank/DDBJ whole genome shotgun (WGS) entry which is preliminary data.</text>
</comment>
<evidence type="ECO:0000256" key="1">
    <source>
        <dbReference type="SAM" id="MobiDB-lite"/>
    </source>
</evidence>
<dbReference type="Proteomes" id="UP000623129">
    <property type="component" value="Unassembled WGS sequence"/>
</dbReference>
<dbReference type="InterPro" id="IPR003428">
    <property type="entry name" value="MAM33"/>
</dbReference>
<dbReference type="InterPro" id="IPR036561">
    <property type="entry name" value="MAM33_sf"/>
</dbReference>
<dbReference type="FunFam" id="3.10.280.10:FF:000002">
    <property type="entry name" value="Mitochondrial glycoprotein family protein"/>
    <property type="match status" value="1"/>
</dbReference>
<reference evidence="2" key="1">
    <citation type="submission" date="2020-01" db="EMBL/GenBank/DDBJ databases">
        <title>Genome sequence of Kobresia littledalei, the first chromosome-level genome in the family Cyperaceae.</title>
        <authorList>
            <person name="Qu G."/>
        </authorList>
    </citation>
    <scope>NUCLEOTIDE SEQUENCE</scope>
    <source>
        <strain evidence="2">C.B.Clarke</strain>
        <tissue evidence="2">Leaf</tissue>
    </source>
</reference>
<protein>
    <submittedName>
        <fullName evidence="2">Mitochondrial glycoprotein</fullName>
    </submittedName>
</protein>
<name>A0A833QYW5_9POAL</name>